<dbReference type="Proteomes" id="UP000005239">
    <property type="component" value="Unassembled WGS sequence"/>
</dbReference>
<accession>A0A2A6CBU0</accession>
<name>A0A2A6CBU0_PRIPA</name>
<keyword evidence="2" id="KW-1185">Reference proteome</keyword>
<organism evidence="1 2">
    <name type="scientific">Pristionchus pacificus</name>
    <name type="common">Parasitic nematode worm</name>
    <dbReference type="NCBI Taxonomy" id="54126"/>
    <lineage>
        <taxon>Eukaryota</taxon>
        <taxon>Metazoa</taxon>
        <taxon>Ecdysozoa</taxon>
        <taxon>Nematoda</taxon>
        <taxon>Chromadorea</taxon>
        <taxon>Rhabditida</taxon>
        <taxon>Rhabditina</taxon>
        <taxon>Diplogasteromorpha</taxon>
        <taxon>Diplogasteroidea</taxon>
        <taxon>Neodiplogasteridae</taxon>
        <taxon>Pristionchus</taxon>
    </lineage>
</organism>
<reference evidence="2" key="1">
    <citation type="journal article" date="2008" name="Nat. Genet.">
        <title>The Pristionchus pacificus genome provides a unique perspective on nematode lifestyle and parasitism.</title>
        <authorList>
            <person name="Dieterich C."/>
            <person name="Clifton S.W."/>
            <person name="Schuster L.N."/>
            <person name="Chinwalla A."/>
            <person name="Delehaunty K."/>
            <person name="Dinkelacker I."/>
            <person name="Fulton L."/>
            <person name="Fulton R."/>
            <person name="Godfrey J."/>
            <person name="Minx P."/>
            <person name="Mitreva M."/>
            <person name="Roeseler W."/>
            <person name="Tian H."/>
            <person name="Witte H."/>
            <person name="Yang S.P."/>
            <person name="Wilson R.K."/>
            <person name="Sommer R.J."/>
        </authorList>
    </citation>
    <scope>NUCLEOTIDE SEQUENCE [LARGE SCALE GENOMIC DNA]</scope>
    <source>
        <strain evidence="2">PS312</strain>
    </source>
</reference>
<gene>
    <name evidence="1" type="primary">WBGene00283342</name>
</gene>
<dbReference type="EnsemblMetazoa" id="PPA44973.1">
    <property type="protein sequence ID" value="PPA44973.1"/>
    <property type="gene ID" value="WBGene00283342"/>
</dbReference>
<sequence length="130" mass="15030">MPPAEQTNLERLKGVYNELLQKTTNDKKTKEHIKRKESVVRIEVAIQTFLKVFGKLRLVINRGEDMSDDHVVGITPSFDRMQREIVNMPPLNCLSALEVIETGLHQLGIEDRRGQEGLDQWKEGPMDRHR</sequence>
<evidence type="ECO:0000313" key="2">
    <source>
        <dbReference type="Proteomes" id="UP000005239"/>
    </source>
</evidence>
<accession>A0A8R1V0L3</accession>
<reference evidence="1" key="2">
    <citation type="submission" date="2022-06" db="UniProtKB">
        <authorList>
            <consortium name="EnsemblMetazoa"/>
        </authorList>
    </citation>
    <scope>IDENTIFICATION</scope>
    <source>
        <strain evidence="1">PS312</strain>
    </source>
</reference>
<evidence type="ECO:0000313" key="1">
    <source>
        <dbReference type="EnsemblMetazoa" id="PPA44973.1"/>
    </source>
</evidence>
<protein>
    <submittedName>
        <fullName evidence="1">Uncharacterized protein</fullName>
    </submittedName>
</protein>
<proteinExistence type="predicted"/>
<dbReference type="AlphaFoldDB" id="A0A2A6CBU0"/>